<protein>
    <submittedName>
        <fullName evidence="9">Aluminum-activated malate transporter 1-like protein</fullName>
    </submittedName>
</protein>
<comment type="caution">
    <text evidence="9">The sequence shown here is derived from an EMBL/GenBank/DDBJ whole genome shotgun (WGS) entry which is preliminary data.</text>
</comment>
<evidence type="ECO:0000256" key="4">
    <source>
        <dbReference type="ARBA" id="ARBA00022692"/>
    </source>
</evidence>
<evidence type="ECO:0000256" key="5">
    <source>
        <dbReference type="ARBA" id="ARBA00022989"/>
    </source>
</evidence>
<proteinExistence type="inferred from homology"/>
<dbReference type="Proteomes" id="UP000623129">
    <property type="component" value="Unassembled WGS sequence"/>
</dbReference>
<comment type="similarity">
    <text evidence="2">Belongs to the aromatic acid exporter (TC 2.A.85) family.</text>
</comment>
<evidence type="ECO:0000256" key="7">
    <source>
        <dbReference type="ARBA" id="ARBA00023136"/>
    </source>
</evidence>
<dbReference type="Pfam" id="PF11744">
    <property type="entry name" value="ALMT"/>
    <property type="match status" value="1"/>
</dbReference>
<keyword evidence="8" id="KW-0407">Ion channel</keyword>
<dbReference type="PANTHER" id="PTHR31086">
    <property type="entry name" value="ALUMINUM-ACTIVATED MALATE TRANSPORTER 10"/>
    <property type="match status" value="1"/>
</dbReference>
<keyword evidence="7" id="KW-0472">Membrane</keyword>
<keyword evidence="10" id="KW-1185">Reference proteome</keyword>
<evidence type="ECO:0000313" key="9">
    <source>
        <dbReference type="EMBL" id="KAF3336633.1"/>
    </source>
</evidence>
<dbReference type="GO" id="GO:0015743">
    <property type="term" value="P:malate transport"/>
    <property type="evidence" value="ECO:0007669"/>
    <property type="project" value="InterPro"/>
</dbReference>
<dbReference type="EMBL" id="SWLB01000007">
    <property type="protein sequence ID" value="KAF3336633.1"/>
    <property type="molecule type" value="Genomic_DNA"/>
</dbReference>
<keyword evidence="5" id="KW-1133">Transmembrane helix</keyword>
<keyword evidence="6" id="KW-0406">Ion transport</keyword>
<reference evidence="9" key="1">
    <citation type="submission" date="2020-01" db="EMBL/GenBank/DDBJ databases">
        <title>Genome sequence of Kobresia littledalei, the first chromosome-level genome in the family Cyperaceae.</title>
        <authorList>
            <person name="Qu G."/>
        </authorList>
    </citation>
    <scope>NUCLEOTIDE SEQUENCE</scope>
    <source>
        <strain evidence="9">C.B.Clarke</strain>
        <tissue evidence="9">Leaf</tissue>
    </source>
</reference>
<organism evidence="9 10">
    <name type="scientific">Carex littledalei</name>
    <dbReference type="NCBI Taxonomy" id="544730"/>
    <lineage>
        <taxon>Eukaryota</taxon>
        <taxon>Viridiplantae</taxon>
        <taxon>Streptophyta</taxon>
        <taxon>Embryophyta</taxon>
        <taxon>Tracheophyta</taxon>
        <taxon>Spermatophyta</taxon>
        <taxon>Magnoliopsida</taxon>
        <taxon>Liliopsida</taxon>
        <taxon>Poales</taxon>
        <taxon>Cyperaceae</taxon>
        <taxon>Cyperoideae</taxon>
        <taxon>Cariceae</taxon>
        <taxon>Carex</taxon>
        <taxon>Carex subgen. Euthyceras</taxon>
    </lineage>
</organism>
<dbReference type="OrthoDB" id="10634561at2759"/>
<evidence type="ECO:0000256" key="6">
    <source>
        <dbReference type="ARBA" id="ARBA00023065"/>
    </source>
</evidence>
<gene>
    <name evidence="9" type="ORF">FCM35_KLT19219</name>
</gene>
<evidence type="ECO:0000256" key="8">
    <source>
        <dbReference type="ARBA" id="ARBA00023303"/>
    </source>
</evidence>
<keyword evidence="4" id="KW-0812">Transmembrane</keyword>
<comment type="subcellular location">
    <subcellularLocation>
        <location evidence="1">Membrane</location>
        <topology evidence="1">Multi-pass membrane protein</topology>
    </subcellularLocation>
</comment>
<dbReference type="GO" id="GO:0016020">
    <property type="term" value="C:membrane"/>
    <property type="evidence" value="ECO:0007669"/>
    <property type="project" value="UniProtKB-SubCell"/>
</dbReference>
<evidence type="ECO:0000256" key="3">
    <source>
        <dbReference type="ARBA" id="ARBA00022448"/>
    </source>
</evidence>
<dbReference type="InterPro" id="IPR020966">
    <property type="entry name" value="ALMT"/>
</dbReference>
<keyword evidence="3" id="KW-0813">Transport</keyword>
<evidence type="ECO:0000313" key="10">
    <source>
        <dbReference type="Proteomes" id="UP000623129"/>
    </source>
</evidence>
<sequence length="211" mass="23954">MYDNLQDKPFLQPLQSLIDSKEKESSLSKFVSWELPWRHLQKQYEKIGDLSRSCASAIYSLSTYLTTKYSTENLHFSTQLQKTCTEMGSESAKALAQLSLSIKHKTSPAASTYIHLTTALNLASHLENTLEANDMTSRLVESLMIIEKLVSSIEELAGLVSFKQFEQYGIVSELVTRFIPAIEEEVATRTNQFVAYMKKFVYGLFTLQKKS</sequence>
<evidence type="ECO:0000256" key="1">
    <source>
        <dbReference type="ARBA" id="ARBA00004141"/>
    </source>
</evidence>
<name>A0A833RBJ8_9POAL</name>
<dbReference type="AlphaFoldDB" id="A0A833RBJ8"/>
<accession>A0A833RBJ8</accession>
<dbReference type="GO" id="GO:0034220">
    <property type="term" value="P:monoatomic ion transmembrane transport"/>
    <property type="evidence" value="ECO:0007669"/>
    <property type="project" value="UniProtKB-KW"/>
</dbReference>
<evidence type="ECO:0000256" key="2">
    <source>
        <dbReference type="ARBA" id="ARBA00007079"/>
    </source>
</evidence>